<keyword evidence="1" id="KW-0808">Transferase</keyword>
<comment type="caution">
    <text evidence="4">The sequence shown here is derived from an EMBL/GenBank/DDBJ whole genome shotgun (WGS) entry which is preliminary data.</text>
</comment>
<sequence length="308" mass="36071">MENQGHQIEVLSYRMEKKLPIGIRHILYFFRVIWNLNKVNLIIAFDTFSVGVPAALAAIIFNKKIIIRTGGDFLWESYVERSGNLVTLRQFYDIKPVLNLKEKIVFILSRYILRKSAAVVFSTAWQKEIFEKYYGLNSRRNYIVANYFAAEKPGEETVRAKRFLWAGRPIRLKNLERLKQAFNQARKIRPELSLNIIQGRPYEKLLEEIKGSYAVILPSLSEISPNFILDAIGCGRPFIMTEESGYYEMFKSIGIFIDPLDEEDIKNKILFLADDKNYLEYKDKVKNFSYKHTWSEIAGEFMNIYKNL</sequence>
<dbReference type="GO" id="GO:0016757">
    <property type="term" value="F:glycosyltransferase activity"/>
    <property type="evidence" value="ECO:0007669"/>
    <property type="project" value="InterPro"/>
</dbReference>
<dbReference type="SUPFAM" id="SSF53756">
    <property type="entry name" value="UDP-Glycosyltransferase/glycogen phosphorylase"/>
    <property type="match status" value="1"/>
</dbReference>
<evidence type="ECO:0000313" key="4">
    <source>
        <dbReference type="EMBL" id="OGF23147.1"/>
    </source>
</evidence>
<feature type="domain" description="Glycosyl transferase family 1" evidence="3">
    <location>
        <begin position="176"/>
        <end position="284"/>
    </location>
</feature>
<keyword evidence="2" id="KW-0812">Transmembrane</keyword>
<dbReference type="EMBL" id="MFFT01000024">
    <property type="protein sequence ID" value="OGF23147.1"/>
    <property type="molecule type" value="Genomic_DNA"/>
</dbReference>
<dbReference type="PANTHER" id="PTHR46401">
    <property type="entry name" value="GLYCOSYLTRANSFERASE WBBK-RELATED"/>
    <property type="match status" value="1"/>
</dbReference>
<organism evidence="4 5">
    <name type="scientific">Candidatus Falkowbacteria bacterium RIFCSPHIGHO2_02_FULL_42_9</name>
    <dbReference type="NCBI Taxonomy" id="1797986"/>
    <lineage>
        <taxon>Bacteria</taxon>
        <taxon>Candidatus Falkowiibacteriota</taxon>
    </lineage>
</organism>
<gene>
    <name evidence="4" type="ORF">A3D45_02985</name>
</gene>
<dbReference type="GO" id="GO:0009103">
    <property type="term" value="P:lipopolysaccharide biosynthetic process"/>
    <property type="evidence" value="ECO:0007669"/>
    <property type="project" value="TreeGrafter"/>
</dbReference>
<evidence type="ECO:0000313" key="5">
    <source>
        <dbReference type="Proteomes" id="UP000176877"/>
    </source>
</evidence>
<dbReference type="AlphaFoldDB" id="A0A1F5S913"/>
<proteinExistence type="predicted"/>
<reference evidence="4 5" key="1">
    <citation type="journal article" date="2016" name="Nat. Commun.">
        <title>Thousands of microbial genomes shed light on interconnected biogeochemical processes in an aquifer system.</title>
        <authorList>
            <person name="Anantharaman K."/>
            <person name="Brown C.T."/>
            <person name="Hug L.A."/>
            <person name="Sharon I."/>
            <person name="Castelle C.J."/>
            <person name="Probst A.J."/>
            <person name="Thomas B.C."/>
            <person name="Singh A."/>
            <person name="Wilkins M.J."/>
            <person name="Karaoz U."/>
            <person name="Brodie E.L."/>
            <person name="Williams K.H."/>
            <person name="Hubbard S.S."/>
            <person name="Banfield J.F."/>
        </authorList>
    </citation>
    <scope>NUCLEOTIDE SEQUENCE [LARGE SCALE GENOMIC DNA]</scope>
</reference>
<dbReference type="Proteomes" id="UP000176877">
    <property type="component" value="Unassembled WGS sequence"/>
</dbReference>
<dbReference type="Gene3D" id="3.40.50.2000">
    <property type="entry name" value="Glycogen Phosphorylase B"/>
    <property type="match status" value="2"/>
</dbReference>
<dbReference type="PANTHER" id="PTHR46401:SF2">
    <property type="entry name" value="GLYCOSYLTRANSFERASE WBBK-RELATED"/>
    <property type="match status" value="1"/>
</dbReference>
<dbReference type="Pfam" id="PF00534">
    <property type="entry name" value="Glycos_transf_1"/>
    <property type="match status" value="1"/>
</dbReference>
<accession>A0A1F5S913</accession>
<evidence type="ECO:0000256" key="1">
    <source>
        <dbReference type="ARBA" id="ARBA00022679"/>
    </source>
</evidence>
<feature type="transmembrane region" description="Helical" evidence="2">
    <location>
        <begin position="39"/>
        <end position="61"/>
    </location>
</feature>
<protein>
    <recommendedName>
        <fullName evidence="3">Glycosyl transferase family 1 domain-containing protein</fullName>
    </recommendedName>
</protein>
<keyword evidence="2" id="KW-0472">Membrane</keyword>
<evidence type="ECO:0000256" key="2">
    <source>
        <dbReference type="SAM" id="Phobius"/>
    </source>
</evidence>
<dbReference type="InterPro" id="IPR001296">
    <property type="entry name" value="Glyco_trans_1"/>
</dbReference>
<keyword evidence="2" id="KW-1133">Transmembrane helix</keyword>
<evidence type="ECO:0000259" key="3">
    <source>
        <dbReference type="Pfam" id="PF00534"/>
    </source>
</evidence>
<name>A0A1F5S913_9BACT</name>
<dbReference type="CDD" id="cd03801">
    <property type="entry name" value="GT4_PimA-like"/>
    <property type="match status" value="1"/>
</dbReference>